<dbReference type="STRING" id="1437874.CSPHI_04960"/>
<dbReference type="AlphaFoldDB" id="A0A1L7CX91"/>
<dbReference type="EMBL" id="CP009248">
    <property type="protein sequence ID" value="APT90495.1"/>
    <property type="molecule type" value="Genomic_DNA"/>
</dbReference>
<organism evidence="1 2">
    <name type="scientific">Corynebacterium sphenisci DSM 44792</name>
    <dbReference type="NCBI Taxonomy" id="1437874"/>
    <lineage>
        <taxon>Bacteria</taxon>
        <taxon>Bacillati</taxon>
        <taxon>Actinomycetota</taxon>
        <taxon>Actinomycetes</taxon>
        <taxon>Mycobacteriales</taxon>
        <taxon>Corynebacteriaceae</taxon>
        <taxon>Corynebacterium</taxon>
    </lineage>
</organism>
<accession>A0A1L7CX91</accession>
<dbReference type="KEGG" id="csph:CSPHI_04960"/>
<reference evidence="1 2" key="1">
    <citation type="submission" date="2014-08" db="EMBL/GenBank/DDBJ databases">
        <title>Complete genome sequence of Corynebacterium sphenisci CECT 5990(T) (=DSM 44792(T)), isolated from healthy wild penguins.</title>
        <authorList>
            <person name="Ruckert C."/>
            <person name="Albersmeier A."/>
            <person name="Winkler A."/>
            <person name="Kalinowski J."/>
        </authorList>
    </citation>
    <scope>NUCLEOTIDE SEQUENCE [LARGE SCALE GENOMIC DNA]</scope>
    <source>
        <strain evidence="1 2">DSM 44792</strain>
    </source>
</reference>
<dbReference type="Proteomes" id="UP000185469">
    <property type="component" value="Chromosome"/>
</dbReference>
<protein>
    <submittedName>
        <fullName evidence="1">Uncharacterized protein</fullName>
    </submittedName>
</protein>
<name>A0A1L7CX91_9CORY</name>
<evidence type="ECO:0000313" key="2">
    <source>
        <dbReference type="Proteomes" id="UP000185469"/>
    </source>
</evidence>
<proteinExistence type="predicted"/>
<gene>
    <name evidence="1" type="ORF">CSPHI_04960</name>
</gene>
<evidence type="ECO:0000313" key="1">
    <source>
        <dbReference type="EMBL" id="APT90495.1"/>
    </source>
</evidence>
<sequence length="80" mass="8690">MADYRPGDGGAERLRQYWLHGEGSVKIAWGTPGDWTRCVMHLTPHLGTRARGYCNLLHKRATGHYPGEHLPDGGGGGHAA</sequence>
<keyword evidence="2" id="KW-1185">Reference proteome</keyword>
<dbReference type="RefSeq" id="WP_075691747.1">
    <property type="nucleotide sequence ID" value="NZ_CP009248.1"/>
</dbReference>
<dbReference type="OrthoDB" id="4751040at2"/>